<dbReference type="Pfam" id="PF16784">
    <property type="entry name" value="HNHc_6"/>
    <property type="match status" value="1"/>
</dbReference>
<name>A0AB74TWB7_9LACT</name>
<dbReference type="InterPro" id="IPR041242">
    <property type="entry name" value="HNHc_6"/>
</dbReference>
<dbReference type="EMBL" id="CP142434">
    <property type="protein sequence ID" value="XBC48478.1"/>
    <property type="molecule type" value="Genomic_DNA"/>
</dbReference>
<protein>
    <submittedName>
        <fullName evidence="2">HNHc nuclease</fullName>
    </submittedName>
</protein>
<gene>
    <name evidence="2" type="ORF">VUQ09_03545</name>
</gene>
<dbReference type="InterPro" id="IPR003615">
    <property type="entry name" value="HNH_nuc"/>
</dbReference>
<accession>A0AB74TWB7</accession>
<dbReference type="RefSeq" id="WP_347298465.1">
    <property type="nucleotide sequence ID" value="NZ_CP142434.1"/>
</dbReference>
<proteinExistence type="predicted"/>
<feature type="domain" description="HNH nuclease" evidence="1">
    <location>
        <begin position="137"/>
        <end position="189"/>
    </location>
</feature>
<evidence type="ECO:0000313" key="2">
    <source>
        <dbReference type="EMBL" id="XBC48478.1"/>
    </source>
</evidence>
<organism evidence="2">
    <name type="scientific">Dolosigranulum savutiense</name>
    <dbReference type="NCBI Taxonomy" id="3110288"/>
    <lineage>
        <taxon>Bacteria</taxon>
        <taxon>Bacillati</taxon>
        <taxon>Bacillota</taxon>
        <taxon>Bacilli</taxon>
        <taxon>Lactobacillales</taxon>
        <taxon>Carnobacteriaceae</taxon>
        <taxon>Dolosigranulum</taxon>
    </lineage>
</organism>
<evidence type="ECO:0000259" key="1">
    <source>
        <dbReference type="SMART" id="SM00507"/>
    </source>
</evidence>
<sequence length="221" mass="25987">MEIRGVVKRLNYPILELKLKDDVDIDELKKYAVKGHIYGVFEPVNRETTTDLQRKHFYALCGDYSAYTGVPIEEAESWFKVQFMIDEQLEELPSLKRSGVSKQCTSRLLEYMITYMIQNDIPFRKQQFYLTTDQNKMLYALTMKRLCWVCGKPHSDLHHATNLVGMGRKRSGHEHVNSKFMCLCRKHHQEVHQIGLREFRDKHHLKEINLGNDDLTKLGVK</sequence>
<reference evidence="2" key="1">
    <citation type="submission" date="2023-12" db="EMBL/GenBank/DDBJ databases">
        <title>Dolosigranulum savutii sp. nov. isolated from human upper respiratory samples collected in Botswana.</title>
        <authorList>
            <person name="Kelly M.S."/>
        </authorList>
    </citation>
    <scope>NUCLEOTIDE SEQUENCE</scope>
    <source>
        <strain evidence="2">MSK312</strain>
    </source>
</reference>
<dbReference type="SMART" id="SM00507">
    <property type="entry name" value="HNHc"/>
    <property type="match status" value="1"/>
</dbReference>
<dbReference type="AlphaFoldDB" id="A0AB74TWB7"/>